<dbReference type="GO" id="GO:0000724">
    <property type="term" value="P:double-strand break repair via homologous recombination"/>
    <property type="evidence" value="ECO:0007669"/>
    <property type="project" value="InterPro"/>
</dbReference>
<feature type="domain" description="SP-RING-type" evidence="15">
    <location>
        <begin position="147"/>
        <end position="233"/>
    </location>
</feature>
<dbReference type="InterPro" id="IPR026846">
    <property type="entry name" value="Nse2(Mms21)"/>
</dbReference>
<evidence type="ECO:0000256" key="7">
    <source>
        <dbReference type="ARBA" id="ARBA00022771"/>
    </source>
</evidence>
<evidence type="ECO:0000256" key="14">
    <source>
        <dbReference type="SAM" id="MobiDB-lite"/>
    </source>
</evidence>
<dbReference type="Pfam" id="PF11789">
    <property type="entry name" value="zf-Nse"/>
    <property type="match status" value="1"/>
</dbReference>
<dbReference type="EMBL" id="JAGXEW010000004">
    <property type="protein sequence ID" value="KAK1172488.1"/>
    <property type="molecule type" value="Genomic_DNA"/>
</dbReference>
<gene>
    <name evidence="16" type="primary">Nsmce2</name>
    <name evidence="16" type="ORF">AOXY_G5076</name>
</gene>
<evidence type="ECO:0000259" key="15">
    <source>
        <dbReference type="PROSITE" id="PS51044"/>
    </source>
</evidence>
<dbReference type="GO" id="GO:0005634">
    <property type="term" value="C:nucleus"/>
    <property type="evidence" value="ECO:0007669"/>
    <property type="project" value="UniProtKB-SubCell"/>
</dbReference>
<protein>
    <recommendedName>
        <fullName evidence="4">E3 SUMO-protein ligase NSE2</fullName>
    </recommendedName>
    <alternativeName>
        <fullName evidence="11">E3 SUMO-protein transferase NSE2</fullName>
    </alternativeName>
    <alternativeName>
        <fullName evidence="12">Non-structural maintenance of chromosomes element 2 homolog</fullName>
    </alternativeName>
</protein>
<dbReference type="Gene3D" id="3.30.40.10">
    <property type="entry name" value="Zinc/RING finger domain, C3HC4 (zinc finger)"/>
    <property type="match status" value="1"/>
</dbReference>
<comment type="caution">
    <text evidence="16">The sequence shown here is derived from an EMBL/GenBank/DDBJ whole genome shotgun (WGS) entry which is preliminary data.</text>
</comment>
<dbReference type="SUPFAM" id="SSF57850">
    <property type="entry name" value="RING/U-box"/>
    <property type="match status" value="1"/>
</dbReference>
<keyword evidence="8" id="KW-0833">Ubl conjugation pathway</keyword>
<keyword evidence="9" id="KW-0862">Zinc</keyword>
<keyword evidence="17" id="KW-1185">Reference proteome</keyword>
<evidence type="ECO:0000256" key="4">
    <source>
        <dbReference type="ARBA" id="ARBA00020923"/>
    </source>
</evidence>
<evidence type="ECO:0000313" key="16">
    <source>
        <dbReference type="EMBL" id="KAK1172488.1"/>
    </source>
</evidence>
<dbReference type="GO" id="GO:0061665">
    <property type="term" value="F:SUMO ligase activity"/>
    <property type="evidence" value="ECO:0007669"/>
    <property type="project" value="TreeGrafter"/>
</dbReference>
<evidence type="ECO:0000256" key="8">
    <source>
        <dbReference type="ARBA" id="ARBA00022786"/>
    </source>
</evidence>
<dbReference type="GO" id="GO:0008270">
    <property type="term" value="F:zinc ion binding"/>
    <property type="evidence" value="ECO:0007669"/>
    <property type="project" value="UniProtKB-KW"/>
</dbReference>
<comment type="pathway">
    <text evidence="2">Protein modification; protein sumoylation.</text>
</comment>
<evidence type="ECO:0000256" key="12">
    <source>
        <dbReference type="ARBA" id="ARBA00032533"/>
    </source>
</evidence>
<proteinExistence type="inferred from homology"/>
<dbReference type="GO" id="GO:0016874">
    <property type="term" value="F:ligase activity"/>
    <property type="evidence" value="ECO:0007669"/>
    <property type="project" value="UniProtKB-KW"/>
</dbReference>
<name>A0AAD8GDR0_ACIOX</name>
<evidence type="ECO:0000256" key="3">
    <source>
        <dbReference type="ARBA" id="ARBA00008212"/>
    </source>
</evidence>
<dbReference type="InterPro" id="IPR013083">
    <property type="entry name" value="Znf_RING/FYVE/PHD"/>
</dbReference>
<dbReference type="GO" id="GO:0016925">
    <property type="term" value="P:protein sumoylation"/>
    <property type="evidence" value="ECO:0007669"/>
    <property type="project" value="TreeGrafter"/>
</dbReference>
<dbReference type="CDD" id="cd16651">
    <property type="entry name" value="SPL-RING_NSE2"/>
    <property type="match status" value="1"/>
</dbReference>
<evidence type="ECO:0000256" key="1">
    <source>
        <dbReference type="ARBA" id="ARBA00004123"/>
    </source>
</evidence>
<dbReference type="PANTHER" id="PTHR21330">
    <property type="entry name" value="E3 SUMO-PROTEIN LIGASE NSE2"/>
    <property type="match status" value="1"/>
</dbReference>
<evidence type="ECO:0000256" key="10">
    <source>
        <dbReference type="ARBA" id="ARBA00023242"/>
    </source>
</evidence>
<dbReference type="InterPro" id="IPR004181">
    <property type="entry name" value="Znf_MIZ"/>
</dbReference>
<dbReference type="PANTHER" id="PTHR21330:SF1">
    <property type="entry name" value="E3 SUMO-PROTEIN LIGASE NSE2"/>
    <property type="match status" value="1"/>
</dbReference>
<evidence type="ECO:0000256" key="11">
    <source>
        <dbReference type="ARBA" id="ARBA00031731"/>
    </source>
</evidence>
<reference evidence="16" key="1">
    <citation type="submission" date="2022-02" db="EMBL/GenBank/DDBJ databases">
        <title>Atlantic sturgeon de novo genome assembly.</title>
        <authorList>
            <person name="Stock M."/>
            <person name="Klopp C."/>
            <person name="Guiguen Y."/>
            <person name="Cabau C."/>
            <person name="Parinello H."/>
            <person name="Santidrian Yebra-Pimentel E."/>
            <person name="Kuhl H."/>
            <person name="Dirks R.P."/>
            <person name="Guessner J."/>
            <person name="Wuertz S."/>
            <person name="Du K."/>
            <person name="Schartl M."/>
        </authorList>
    </citation>
    <scope>NUCLEOTIDE SEQUENCE</scope>
    <source>
        <strain evidence="16">STURGEONOMICS-FGT-2020</strain>
        <tissue evidence="16">Whole blood</tissue>
    </source>
</reference>
<evidence type="ECO:0000256" key="6">
    <source>
        <dbReference type="ARBA" id="ARBA00022723"/>
    </source>
</evidence>
<evidence type="ECO:0000313" key="17">
    <source>
        <dbReference type="Proteomes" id="UP001230051"/>
    </source>
</evidence>
<accession>A0AAD8GDR0</accession>
<keyword evidence="7 13" id="KW-0863">Zinc-finger</keyword>
<comment type="subcellular location">
    <subcellularLocation>
        <location evidence="1">Nucleus</location>
    </subcellularLocation>
</comment>
<dbReference type="GO" id="GO:0030915">
    <property type="term" value="C:Smc5-Smc6 complex"/>
    <property type="evidence" value="ECO:0007669"/>
    <property type="project" value="InterPro"/>
</dbReference>
<dbReference type="PROSITE" id="PS51044">
    <property type="entry name" value="ZF_SP_RING"/>
    <property type="match status" value="1"/>
</dbReference>
<dbReference type="AlphaFoldDB" id="A0AAD8GDR0"/>
<comment type="similarity">
    <text evidence="3">Belongs to the NSE2 family.</text>
</comment>
<evidence type="ECO:0000256" key="13">
    <source>
        <dbReference type="PROSITE-ProRule" id="PRU00452"/>
    </source>
</evidence>
<evidence type="ECO:0000256" key="2">
    <source>
        <dbReference type="ARBA" id="ARBA00004718"/>
    </source>
</evidence>
<keyword evidence="10" id="KW-0539">Nucleus</keyword>
<keyword evidence="6" id="KW-0479">Metal-binding</keyword>
<keyword evidence="5" id="KW-0808">Transferase</keyword>
<feature type="region of interest" description="Disordered" evidence="14">
    <location>
        <begin position="126"/>
        <end position="145"/>
    </location>
</feature>
<keyword evidence="16" id="KW-0436">Ligase</keyword>
<sequence>MSGMVVSFSAVNSSLSSLKMCQTYISTGMEIVTNVALDLTETEGDLDDVNTLEQMMLEYAAIDREVNHFIQAVEQVTNQIRHEDPEKISELKALVQEKFTGLQNTAQDSDLRRNEKYIQFKENLQEARKQGGLQPPEGNEKENENEMDDDIAVTQSQRNTICPITQLEMVSPMKNKKCNHSYDEQAILGLIKSRHNQRKKARCPVVGCDNADIKQSDLVPDTTLKRVIEGRKKQGSSRLTM</sequence>
<evidence type="ECO:0000256" key="5">
    <source>
        <dbReference type="ARBA" id="ARBA00022679"/>
    </source>
</evidence>
<evidence type="ECO:0000256" key="9">
    <source>
        <dbReference type="ARBA" id="ARBA00022833"/>
    </source>
</evidence>
<organism evidence="16 17">
    <name type="scientific">Acipenser oxyrinchus oxyrinchus</name>
    <dbReference type="NCBI Taxonomy" id="40147"/>
    <lineage>
        <taxon>Eukaryota</taxon>
        <taxon>Metazoa</taxon>
        <taxon>Chordata</taxon>
        <taxon>Craniata</taxon>
        <taxon>Vertebrata</taxon>
        <taxon>Euteleostomi</taxon>
        <taxon>Actinopterygii</taxon>
        <taxon>Chondrostei</taxon>
        <taxon>Acipenseriformes</taxon>
        <taxon>Acipenseridae</taxon>
        <taxon>Acipenser</taxon>
    </lineage>
</organism>
<dbReference type="Proteomes" id="UP001230051">
    <property type="component" value="Unassembled WGS sequence"/>
</dbReference>